<dbReference type="Proteomes" id="UP000245207">
    <property type="component" value="Unassembled WGS sequence"/>
</dbReference>
<accession>A0A2U1Q641</accession>
<evidence type="ECO:0000313" key="7">
    <source>
        <dbReference type="EMBL" id="PWA93479.1"/>
    </source>
</evidence>
<dbReference type="InterPro" id="IPR009057">
    <property type="entry name" value="Homeodomain-like_sf"/>
</dbReference>
<feature type="compositionally biased region" description="Acidic residues" evidence="5">
    <location>
        <begin position="96"/>
        <end position="112"/>
    </location>
</feature>
<dbReference type="NCBIfam" id="TIGR01557">
    <property type="entry name" value="myb_SHAQKYF"/>
    <property type="match status" value="1"/>
</dbReference>
<dbReference type="AlphaFoldDB" id="A0A2U1Q641"/>
<evidence type="ECO:0000259" key="6">
    <source>
        <dbReference type="PROSITE" id="PS51294"/>
    </source>
</evidence>
<dbReference type="GO" id="GO:0003677">
    <property type="term" value="F:DNA binding"/>
    <property type="evidence" value="ECO:0007669"/>
    <property type="project" value="UniProtKB-KW"/>
</dbReference>
<dbReference type="PROSITE" id="PS51294">
    <property type="entry name" value="HTH_MYB"/>
    <property type="match status" value="1"/>
</dbReference>
<dbReference type="InterPro" id="IPR044841">
    <property type="entry name" value="LUX/BOA-like"/>
</dbReference>
<protein>
    <submittedName>
        <fullName evidence="7">Homeodomain-like protein</fullName>
    </submittedName>
</protein>
<dbReference type="InterPro" id="IPR017930">
    <property type="entry name" value="Myb_dom"/>
</dbReference>
<evidence type="ECO:0000313" key="8">
    <source>
        <dbReference type="Proteomes" id="UP000245207"/>
    </source>
</evidence>
<keyword evidence="4" id="KW-0539">Nucleus</keyword>
<dbReference type="OrthoDB" id="60033at2759"/>
<dbReference type="EMBL" id="PKPP01000380">
    <property type="protein sequence ID" value="PWA93479.1"/>
    <property type="molecule type" value="Genomic_DNA"/>
</dbReference>
<feature type="region of interest" description="Disordered" evidence="5">
    <location>
        <begin position="238"/>
        <end position="266"/>
    </location>
</feature>
<dbReference type="Gene3D" id="1.10.10.60">
    <property type="entry name" value="Homeodomain-like"/>
    <property type="match status" value="1"/>
</dbReference>
<evidence type="ECO:0000256" key="5">
    <source>
        <dbReference type="SAM" id="MobiDB-lite"/>
    </source>
</evidence>
<feature type="region of interest" description="Disordered" evidence="5">
    <location>
        <begin position="70"/>
        <end position="113"/>
    </location>
</feature>
<dbReference type="PANTHER" id="PTHR31442:SF21">
    <property type="entry name" value="TRANSCRIPTION FACTOR BOA-RELATED"/>
    <property type="match status" value="1"/>
</dbReference>
<reference evidence="7 8" key="1">
    <citation type="journal article" date="2018" name="Mol. Plant">
        <title>The genome of Artemisia annua provides insight into the evolution of Asteraceae family and artemisinin biosynthesis.</title>
        <authorList>
            <person name="Shen Q."/>
            <person name="Zhang L."/>
            <person name="Liao Z."/>
            <person name="Wang S."/>
            <person name="Yan T."/>
            <person name="Shi P."/>
            <person name="Liu M."/>
            <person name="Fu X."/>
            <person name="Pan Q."/>
            <person name="Wang Y."/>
            <person name="Lv Z."/>
            <person name="Lu X."/>
            <person name="Zhang F."/>
            <person name="Jiang W."/>
            <person name="Ma Y."/>
            <person name="Chen M."/>
            <person name="Hao X."/>
            <person name="Li L."/>
            <person name="Tang Y."/>
            <person name="Lv G."/>
            <person name="Zhou Y."/>
            <person name="Sun X."/>
            <person name="Brodelius P.E."/>
            <person name="Rose J.K.C."/>
            <person name="Tang K."/>
        </authorList>
    </citation>
    <scope>NUCLEOTIDE SEQUENCE [LARGE SCALE GENOMIC DNA]</scope>
    <source>
        <strain evidence="8">cv. Huhao1</strain>
        <tissue evidence="7">Leaf</tissue>
    </source>
</reference>
<dbReference type="Pfam" id="PF00249">
    <property type="entry name" value="Myb_DNA-binding"/>
    <property type="match status" value="1"/>
</dbReference>
<keyword evidence="7" id="KW-0371">Homeobox</keyword>
<sequence>MAEEVRLTGYDDVITVDNDDERVSEWELGLPNVDDLTPLSQSLMSAEMLSAFSITPEPYRNMTDVNRASQSTFSDLRSQPDLTKLDKVNGNGEVNVDGDGEGEGEGEGDVDDVAGRVAKRQRLVWTPQLHKRFVEVVAHLGVTKAVPKTIMNLMNVEGLSRENVASHLQKYRLYLKRMGGGGGSNSDNINANDSGSTVPMAYHPQMMPMQPYQQMVQNGGYNGYEGSSYNQYNGMMQQQRDWSGNGNNNFGSVSAYQQHRMTNNDK</sequence>
<dbReference type="InterPro" id="IPR006447">
    <property type="entry name" value="Myb_dom_plants"/>
</dbReference>
<keyword evidence="2" id="KW-0805">Transcription regulation</keyword>
<dbReference type="STRING" id="35608.A0A2U1Q641"/>
<feature type="compositionally biased region" description="Low complexity" evidence="5">
    <location>
        <begin position="243"/>
        <end position="254"/>
    </location>
</feature>
<feature type="compositionally biased region" description="Polar residues" evidence="5">
    <location>
        <begin position="255"/>
        <end position="266"/>
    </location>
</feature>
<dbReference type="SUPFAM" id="SSF46689">
    <property type="entry name" value="Homeodomain-like"/>
    <property type="match status" value="1"/>
</dbReference>
<feature type="domain" description="HTH myb-type" evidence="6">
    <location>
        <begin position="119"/>
        <end position="176"/>
    </location>
</feature>
<evidence type="ECO:0000256" key="1">
    <source>
        <dbReference type="ARBA" id="ARBA00004123"/>
    </source>
</evidence>
<organism evidence="7 8">
    <name type="scientific">Artemisia annua</name>
    <name type="common">Sweet wormwood</name>
    <dbReference type="NCBI Taxonomy" id="35608"/>
    <lineage>
        <taxon>Eukaryota</taxon>
        <taxon>Viridiplantae</taxon>
        <taxon>Streptophyta</taxon>
        <taxon>Embryophyta</taxon>
        <taxon>Tracheophyta</taxon>
        <taxon>Spermatophyta</taxon>
        <taxon>Magnoliopsida</taxon>
        <taxon>eudicotyledons</taxon>
        <taxon>Gunneridae</taxon>
        <taxon>Pentapetalae</taxon>
        <taxon>asterids</taxon>
        <taxon>campanulids</taxon>
        <taxon>Asterales</taxon>
        <taxon>Asteraceae</taxon>
        <taxon>Asteroideae</taxon>
        <taxon>Anthemideae</taxon>
        <taxon>Artemisiinae</taxon>
        <taxon>Artemisia</taxon>
    </lineage>
</organism>
<feature type="compositionally biased region" description="Polar residues" evidence="5">
    <location>
        <begin position="70"/>
        <end position="81"/>
    </location>
</feature>
<keyword evidence="7" id="KW-0238">DNA-binding</keyword>
<dbReference type="PANTHER" id="PTHR31442">
    <property type="entry name" value="HOMEODOMAIN-LIKE SUPERFAMILY PROTEIN-RELATED"/>
    <property type="match status" value="1"/>
</dbReference>
<proteinExistence type="predicted"/>
<keyword evidence="3" id="KW-0804">Transcription</keyword>
<dbReference type="GO" id="GO:0005634">
    <property type="term" value="C:nucleus"/>
    <property type="evidence" value="ECO:0007669"/>
    <property type="project" value="UniProtKB-SubCell"/>
</dbReference>
<comment type="caution">
    <text evidence="7">The sequence shown here is derived from an EMBL/GenBank/DDBJ whole genome shotgun (WGS) entry which is preliminary data.</text>
</comment>
<keyword evidence="8" id="KW-1185">Reference proteome</keyword>
<evidence type="ECO:0000256" key="4">
    <source>
        <dbReference type="ARBA" id="ARBA00023242"/>
    </source>
</evidence>
<evidence type="ECO:0000256" key="3">
    <source>
        <dbReference type="ARBA" id="ARBA00023163"/>
    </source>
</evidence>
<name>A0A2U1Q641_ARTAN</name>
<dbReference type="FunFam" id="1.10.10.60:FF:000007">
    <property type="entry name" value="Two-component response regulator"/>
    <property type="match status" value="1"/>
</dbReference>
<gene>
    <name evidence="7" type="ORF">CTI12_AA069930</name>
</gene>
<evidence type="ECO:0000256" key="2">
    <source>
        <dbReference type="ARBA" id="ARBA00023015"/>
    </source>
</evidence>
<dbReference type="InterPro" id="IPR001005">
    <property type="entry name" value="SANT/Myb"/>
</dbReference>
<dbReference type="GO" id="GO:0003700">
    <property type="term" value="F:DNA-binding transcription factor activity"/>
    <property type="evidence" value="ECO:0007669"/>
    <property type="project" value="InterPro"/>
</dbReference>
<comment type="subcellular location">
    <subcellularLocation>
        <location evidence="1">Nucleus</location>
    </subcellularLocation>
</comment>